<evidence type="ECO:0000313" key="2">
    <source>
        <dbReference type="EMBL" id="CAB4127152.1"/>
    </source>
</evidence>
<reference evidence="2" key="1">
    <citation type="submission" date="2020-04" db="EMBL/GenBank/DDBJ databases">
        <authorList>
            <person name="Chiriac C."/>
            <person name="Salcher M."/>
            <person name="Ghai R."/>
            <person name="Kavagutti S V."/>
        </authorList>
    </citation>
    <scope>NUCLEOTIDE SEQUENCE</scope>
</reference>
<organism evidence="2">
    <name type="scientific">uncultured Caudovirales phage</name>
    <dbReference type="NCBI Taxonomy" id="2100421"/>
    <lineage>
        <taxon>Viruses</taxon>
        <taxon>Duplodnaviria</taxon>
        <taxon>Heunggongvirae</taxon>
        <taxon>Uroviricota</taxon>
        <taxon>Caudoviricetes</taxon>
        <taxon>Peduoviridae</taxon>
        <taxon>Maltschvirus</taxon>
        <taxon>Maltschvirus maltsch</taxon>
    </lineage>
</organism>
<evidence type="ECO:0000256" key="1">
    <source>
        <dbReference type="SAM" id="MobiDB-lite"/>
    </source>
</evidence>
<feature type="region of interest" description="Disordered" evidence="1">
    <location>
        <begin position="52"/>
        <end position="115"/>
    </location>
</feature>
<proteinExistence type="predicted"/>
<dbReference type="EMBL" id="LR796209">
    <property type="protein sequence ID" value="CAB4127152.1"/>
    <property type="molecule type" value="Genomic_DNA"/>
</dbReference>
<gene>
    <name evidence="2" type="ORF">UFOVP75_70</name>
</gene>
<sequence>MPRLAKNVVQEREAFVLGLFKTEPALTNAQINERLKVAHGSNMRNARLTALRGPAASDKGVNVSGGNNSTAGSATSGIPTGGDSSHGPSGVGGFHANVIELNVEPAQGTGNSSFG</sequence>
<protein>
    <submittedName>
        <fullName evidence="2">Uncharacterized protein</fullName>
    </submittedName>
</protein>
<feature type="compositionally biased region" description="Polar residues" evidence="1">
    <location>
        <begin position="64"/>
        <end position="87"/>
    </location>
</feature>
<name>A0A6J5L0L6_9CAUD</name>
<accession>A0A6J5L0L6</accession>